<organism evidence="3">
    <name type="scientific">marine metagenome</name>
    <dbReference type="NCBI Taxonomy" id="408172"/>
    <lineage>
        <taxon>unclassified sequences</taxon>
        <taxon>metagenomes</taxon>
        <taxon>ecological metagenomes</taxon>
    </lineage>
</organism>
<dbReference type="PANTHER" id="PTHR12935">
    <property type="entry name" value="GAMMA-GLUTAMYLCYCLOTRANSFERASE"/>
    <property type="match status" value="1"/>
</dbReference>
<dbReference type="EMBL" id="UINC01001596">
    <property type="protein sequence ID" value="SUZ84567.1"/>
    <property type="molecule type" value="Genomic_DNA"/>
</dbReference>
<dbReference type="InterPro" id="IPR009288">
    <property type="entry name" value="AIG2-like_dom"/>
</dbReference>
<dbReference type="InterPro" id="IPR036568">
    <property type="entry name" value="GGCT-like_sf"/>
</dbReference>
<proteinExistence type="predicted"/>
<feature type="domain" description="Gamma-glutamylcyclotransferase AIG2-like" evidence="2">
    <location>
        <begin position="6"/>
        <end position="112"/>
    </location>
</feature>
<dbReference type="Gene3D" id="3.10.490.10">
    <property type="entry name" value="Gamma-glutamyl cyclotransferase-like"/>
    <property type="match status" value="1"/>
</dbReference>
<protein>
    <recommendedName>
        <fullName evidence="2">Gamma-glutamylcyclotransferase AIG2-like domain-containing protein</fullName>
    </recommendedName>
</protein>
<evidence type="ECO:0000313" key="3">
    <source>
        <dbReference type="EMBL" id="SUZ84567.1"/>
    </source>
</evidence>
<dbReference type="InterPro" id="IPR017939">
    <property type="entry name" value="G-Glutamylcylcotransferase"/>
</dbReference>
<dbReference type="Pfam" id="PF06094">
    <property type="entry name" value="GGACT"/>
    <property type="match status" value="1"/>
</dbReference>
<dbReference type="AlphaFoldDB" id="A0A381R412"/>
<reference evidence="3" key="1">
    <citation type="submission" date="2018-05" db="EMBL/GenBank/DDBJ databases">
        <authorList>
            <person name="Lanie J.A."/>
            <person name="Ng W.-L."/>
            <person name="Kazmierczak K.M."/>
            <person name="Andrzejewski T.M."/>
            <person name="Davidsen T.M."/>
            <person name="Wayne K.J."/>
            <person name="Tettelin H."/>
            <person name="Glass J.I."/>
            <person name="Rusch D."/>
            <person name="Podicherti R."/>
            <person name="Tsui H.-C.T."/>
            <person name="Winkler M.E."/>
        </authorList>
    </citation>
    <scope>NUCLEOTIDE SEQUENCE</scope>
</reference>
<name>A0A381R412_9ZZZZ</name>
<keyword evidence="1" id="KW-0456">Lyase</keyword>
<sequence>MTPCHYFAYGSNMDPARVVDRRIRFTKISSAVLAGYVLRFNKRSRDQKGAGHANIVVALGGCVEGVLYQLESPNEIEKMDVFEHVPTNYTREVVSVETPTGKLLVWTYFANPEVVLSGLKPPCWYLGHLLSGRAYLSDSYIEMLESVKCVP</sequence>
<dbReference type="CDD" id="cd06661">
    <property type="entry name" value="GGCT_like"/>
    <property type="match status" value="1"/>
</dbReference>
<gene>
    <name evidence="3" type="ORF">METZ01_LOCUS37421</name>
</gene>
<accession>A0A381R412</accession>
<dbReference type="PANTHER" id="PTHR12935:SF0">
    <property type="entry name" value="GAMMA-GLUTAMYLCYCLOTRANSFERASE"/>
    <property type="match status" value="1"/>
</dbReference>
<evidence type="ECO:0000256" key="1">
    <source>
        <dbReference type="ARBA" id="ARBA00023239"/>
    </source>
</evidence>
<evidence type="ECO:0000259" key="2">
    <source>
        <dbReference type="Pfam" id="PF06094"/>
    </source>
</evidence>
<dbReference type="InterPro" id="IPR013024">
    <property type="entry name" value="GGCT-like"/>
</dbReference>
<dbReference type="SUPFAM" id="SSF110857">
    <property type="entry name" value="Gamma-glutamyl cyclotransferase-like"/>
    <property type="match status" value="1"/>
</dbReference>
<dbReference type="GO" id="GO:0003839">
    <property type="term" value="F:gamma-glutamylcyclotransferase activity"/>
    <property type="evidence" value="ECO:0007669"/>
    <property type="project" value="InterPro"/>
</dbReference>